<gene>
    <name evidence="6" type="ORF">ACFSJ0_51375</name>
</gene>
<comment type="caution">
    <text evidence="6">The sequence shown here is derived from an EMBL/GenBank/DDBJ whole genome shotgun (WGS) entry which is preliminary data.</text>
</comment>
<sequence length="343" mass="38784">MVVAVLAGCSGQPEGLESPAREPSVRPNAESSPSCAVTARLIPSCGAWWGIAPEVFTGMGVEKSLQSAETRIGGTADVLHVYHRGKEEFPTEEEVGLARDPVRPRLLLINWKPSFDHTWAQIAEGAIDRRIDRLADYIRRTFPERFFLTLHHEPENDVDVTPGSGMQATDYAAMYRHVVLRLRDEGVKNAVTVMTYMGAPNWAAKPWFEQLYPGDDVVDWVALDPYADHRVNDFDGLVNKTRPDFGQWPGFYRWMQWRFPGKPVMVAEWGVFERSGDRTAKRSFFESVRTQIQRYPQIKALIYFDSPHAPRGDTSFDSDPAAGRAFSELARDPYFHSTPVPRP</sequence>
<dbReference type="InterPro" id="IPR017853">
    <property type="entry name" value="GH"/>
</dbReference>
<dbReference type="InterPro" id="IPR022790">
    <property type="entry name" value="GH26_dom"/>
</dbReference>
<name>A0ABW4GRY7_9ACTN</name>
<dbReference type="Gene3D" id="3.20.20.80">
    <property type="entry name" value="Glycosidases"/>
    <property type="match status" value="1"/>
</dbReference>
<feature type="domain" description="GH26" evidence="5">
    <location>
        <begin position="32"/>
        <end position="339"/>
    </location>
</feature>
<evidence type="ECO:0000256" key="1">
    <source>
        <dbReference type="ARBA" id="ARBA00022801"/>
    </source>
</evidence>
<feature type="active site" description="Nucleophile" evidence="3">
    <location>
        <position position="268"/>
    </location>
</feature>
<keyword evidence="1 3" id="KW-0378">Hydrolase</keyword>
<feature type="region of interest" description="Disordered" evidence="4">
    <location>
        <begin position="12"/>
        <end position="31"/>
    </location>
</feature>
<reference evidence="7" key="1">
    <citation type="journal article" date="2019" name="Int. J. Syst. Evol. Microbiol.">
        <title>The Global Catalogue of Microorganisms (GCM) 10K type strain sequencing project: providing services to taxonomists for standard genome sequencing and annotation.</title>
        <authorList>
            <consortium name="The Broad Institute Genomics Platform"/>
            <consortium name="The Broad Institute Genome Sequencing Center for Infectious Disease"/>
            <person name="Wu L."/>
            <person name="Ma J."/>
        </authorList>
    </citation>
    <scope>NUCLEOTIDE SEQUENCE [LARGE SCALE GENOMIC DNA]</scope>
    <source>
        <strain evidence="7">CGMCC 1.15399</strain>
    </source>
</reference>
<organism evidence="6 7">
    <name type="scientific">Nonomuraea guangzhouensis</name>
    <dbReference type="NCBI Taxonomy" id="1291555"/>
    <lineage>
        <taxon>Bacteria</taxon>
        <taxon>Bacillati</taxon>
        <taxon>Actinomycetota</taxon>
        <taxon>Actinomycetes</taxon>
        <taxon>Streptosporangiales</taxon>
        <taxon>Streptosporangiaceae</taxon>
        <taxon>Nonomuraea</taxon>
    </lineage>
</organism>
<evidence type="ECO:0000313" key="7">
    <source>
        <dbReference type="Proteomes" id="UP001597097"/>
    </source>
</evidence>
<keyword evidence="2 3" id="KW-0326">Glycosidase</keyword>
<comment type="similarity">
    <text evidence="3">Belongs to the glycosyl hydrolase 26 family.</text>
</comment>
<evidence type="ECO:0000256" key="3">
    <source>
        <dbReference type="PROSITE-ProRule" id="PRU01100"/>
    </source>
</evidence>
<dbReference type="EMBL" id="JBHUCM010000048">
    <property type="protein sequence ID" value="MFD1545522.1"/>
    <property type="molecule type" value="Genomic_DNA"/>
</dbReference>
<protein>
    <submittedName>
        <fullName evidence="6">Glycoside hydrolase family 26 protein</fullName>
    </submittedName>
</protein>
<proteinExistence type="inferred from homology"/>
<dbReference type="RefSeq" id="WP_246652701.1">
    <property type="nucleotide sequence ID" value="NZ_JAHKRM010000020.1"/>
</dbReference>
<dbReference type="PROSITE" id="PS51764">
    <property type="entry name" value="GH26"/>
    <property type="match status" value="1"/>
</dbReference>
<dbReference type="GO" id="GO:0016787">
    <property type="term" value="F:hydrolase activity"/>
    <property type="evidence" value="ECO:0007669"/>
    <property type="project" value="UniProtKB-KW"/>
</dbReference>
<evidence type="ECO:0000256" key="2">
    <source>
        <dbReference type="ARBA" id="ARBA00023295"/>
    </source>
</evidence>
<dbReference type="Proteomes" id="UP001597097">
    <property type="component" value="Unassembled WGS sequence"/>
</dbReference>
<accession>A0ABW4GRY7</accession>
<evidence type="ECO:0000259" key="5">
    <source>
        <dbReference type="PROSITE" id="PS51764"/>
    </source>
</evidence>
<feature type="active site" description="Proton donor" evidence="3">
    <location>
        <position position="153"/>
    </location>
</feature>
<dbReference type="SUPFAM" id="SSF51445">
    <property type="entry name" value="(Trans)glycosidases"/>
    <property type="match status" value="1"/>
</dbReference>
<evidence type="ECO:0000256" key="4">
    <source>
        <dbReference type="SAM" id="MobiDB-lite"/>
    </source>
</evidence>
<keyword evidence="7" id="KW-1185">Reference proteome</keyword>
<evidence type="ECO:0000313" key="6">
    <source>
        <dbReference type="EMBL" id="MFD1545522.1"/>
    </source>
</evidence>